<organism evidence="1 2">
    <name type="scientific">Lactuca saligna</name>
    <name type="common">Willowleaf lettuce</name>
    <dbReference type="NCBI Taxonomy" id="75948"/>
    <lineage>
        <taxon>Eukaryota</taxon>
        <taxon>Viridiplantae</taxon>
        <taxon>Streptophyta</taxon>
        <taxon>Embryophyta</taxon>
        <taxon>Tracheophyta</taxon>
        <taxon>Spermatophyta</taxon>
        <taxon>Magnoliopsida</taxon>
        <taxon>eudicotyledons</taxon>
        <taxon>Gunneridae</taxon>
        <taxon>Pentapetalae</taxon>
        <taxon>asterids</taxon>
        <taxon>campanulids</taxon>
        <taxon>Asterales</taxon>
        <taxon>Asteraceae</taxon>
        <taxon>Cichorioideae</taxon>
        <taxon>Cichorieae</taxon>
        <taxon>Lactucinae</taxon>
        <taxon>Lactuca</taxon>
    </lineage>
</organism>
<keyword evidence="2" id="KW-1185">Reference proteome</keyword>
<sequence>MAIAKVIREEQAGQFHKFGDSDEDDFRFSLDLSEEGVSAKEIDSRGWTVFPFSIAIFSSRMKLNQWIMTFMLLILSPIHYGSCSLMNQKNLLRVHHQKPANWKVIIW</sequence>
<name>A0AA35UW38_LACSI</name>
<dbReference type="EMBL" id="OX465086">
    <property type="protein sequence ID" value="CAI9266081.1"/>
    <property type="molecule type" value="Genomic_DNA"/>
</dbReference>
<protein>
    <submittedName>
        <fullName evidence="1">Uncharacterized protein</fullName>
    </submittedName>
</protein>
<dbReference type="Proteomes" id="UP001177003">
    <property type="component" value="Chromosome 0"/>
</dbReference>
<proteinExistence type="predicted"/>
<evidence type="ECO:0000313" key="2">
    <source>
        <dbReference type="Proteomes" id="UP001177003"/>
    </source>
</evidence>
<gene>
    <name evidence="1" type="ORF">LSALG_LOCUS6654</name>
</gene>
<accession>A0AA35UW38</accession>
<dbReference type="AlphaFoldDB" id="A0AA35UW38"/>
<reference evidence="1" key="1">
    <citation type="submission" date="2023-04" db="EMBL/GenBank/DDBJ databases">
        <authorList>
            <person name="Vijverberg K."/>
            <person name="Xiong W."/>
            <person name="Schranz E."/>
        </authorList>
    </citation>
    <scope>NUCLEOTIDE SEQUENCE</scope>
</reference>
<evidence type="ECO:0000313" key="1">
    <source>
        <dbReference type="EMBL" id="CAI9266081.1"/>
    </source>
</evidence>